<dbReference type="EMBL" id="QFYR01000001">
    <property type="protein sequence ID" value="RAK57725.1"/>
    <property type="molecule type" value="Genomic_DNA"/>
</dbReference>
<dbReference type="Proteomes" id="UP000249725">
    <property type="component" value="Unassembled WGS sequence"/>
</dbReference>
<dbReference type="InterPro" id="IPR036938">
    <property type="entry name" value="PAP2/HPO_sf"/>
</dbReference>
<dbReference type="Pfam" id="PF01569">
    <property type="entry name" value="PAP2"/>
    <property type="match status" value="1"/>
</dbReference>
<dbReference type="OrthoDB" id="9805301at2"/>
<accession>A0A328ATX5</accession>
<evidence type="ECO:0000259" key="4">
    <source>
        <dbReference type="SMART" id="SM00014"/>
    </source>
</evidence>
<name>A0A328ATX5_9CAUL</name>
<dbReference type="InterPro" id="IPR001011">
    <property type="entry name" value="Acid_Pase_classA_bac"/>
</dbReference>
<dbReference type="CDD" id="cd03397">
    <property type="entry name" value="PAP2_acid_phosphatase"/>
    <property type="match status" value="1"/>
</dbReference>
<dbReference type="PROSITE" id="PS51257">
    <property type="entry name" value="PROKAR_LIPOPROTEIN"/>
    <property type="match status" value="1"/>
</dbReference>
<gene>
    <name evidence="5" type="ORF">DJ018_07325</name>
</gene>
<sequence>MIRTPLLAALALAALAGCATDSPLATAPVAQAQGPADPAEAAPPPTDLKGYLPAHALEGDEILGPPPAAGSVRERADRAAYEETRKLAGSPRWKQAQEDNDLWFGGAMKRFSCILGKEISPTATPATSRLLQRLELDVRTVGHPAKDRFFRTRPLIGNDAPVCIPRADWLRTNASYPSGHSMTGWAWGLVLAEMAPEKASALVSAGREIGYSRVVCGAHFPSDVEAGRFLSSAMVARLHAEPEFERELALAKAELARARTPAQSCPAA</sequence>
<proteinExistence type="inferred from homology"/>
<dbReference type="Gene3D" id="1.20.144.10">
    <property type="entry name" value="Phosphatidic acid phosphatase type 2/haloperoxidase"/>
    <property type="match status" value="1"/>
</dbReference>
<organism evidence="5 6">
    <name type="scientific">Phenylobacterium deserti</name>
    <dbReference type="NCBI Taxonomy" id="1914756"/>
    <lineage>
        <taxon>Bacteria</taxon>
        <taxon>Pseudomonadati</taxon>
        <taxon>Pseudomonadota</taxon>
        <taxon>Alphaproteobacteria</taxon>
        <taxon>Caulobacterales</taxon>
        <taxon>Caulobacteraceae</taxon>
        <taxon>Phenylobacterium</taxon>
    </lineage>
</organism>
<feature type="chain" id="PRO_5016241492" description="Acid phosphatase" evidence="3">
    <location>
        <begin position="28"/>
        <end position="268"/>
    </location>
</feature>
<dbReference type="PIRSF" id="PIRSF000897">
    <property type="entry name" value="Acid_Ptase_ClsA"/>
    <property type="match status" value="1"/>
</dbReference>
<dbReference type="PRINTS" id="PR00483">
    <property type="entry name" value="BACPHPHTASE"/>
</dbReference>
<feature type="signal peptide" evidence="3">
    <location>
        <begin position="1"/>
        <end position="27"/>
    </location>
</feature>
<dbReference type="GO" id="GO:0030288">
    <property type="term" value="C:outer membrane-bounded periplasmic space"/>
    <property type="evidence" value="ECO:0007669"/>
    <property type="project" value="InterPro"/>
</dbReference>
<comment type="catalytic activity">
    <reaction evidence="1">
        <text>a phosphate monoester + H2O = an alcohol + phosphate</text>
        <dbReference type="Rhea" id="RHEA:15017"/>
        <dbReference type="ChEBI" id="CHEBI:15377"/>
        <dbReference type="ChEBI" id="CHEBI:30879"/>
        <dbReference type="ChEBI" id="CHEBI:43474"/>
        <dbReference type="ChEBI" id="CHEBI:67140"/>
        <dbReference type="EC" id="3.1.3.2"/>
    </reaction>
</comment>
<dbReference type="EC" id="3.1.3.2" evidence="1"/>
<protein>
    <recommendedName>
        <fullName evidence="1">Acid phosphatase</fullName>
        <ecNumber evidence="1">3.1.3.2</ecNumber>
    </recommendedName>
</protein>
<dbReference type="RefSeq" id="WP_111514176.1">
    <property type="nucleotide sequence ID" value="NZ_QFYR01000001.1"/>
</dbReference>
<dbReference type="InterPro" id="IPR000326">
    <property type="entry name" value="PAP2/HPO"/>
</dbReference>
<evidence type="ECO:0000256" key="1">
    <source>
        <dbReference type="PIRNR" id="PIRNR000897"/>
    </source>
</evidence>
<evidence type="ECO:0000313" key="6">
    <source>
        <dbReference type="Proteomes" id="UP000249725"/>
    </source>
</evidence>
<comment type="caution">
    <text evidence="5">The sequence shown here is derived from an EMBL/GenBank/DDBJ whole genome shotgun (WGS) entry which is preliminary data.</text>
</comment>
<evidence type="ECO:0000313" key="5">
    <source>
        <dbReference type="EMBL" id="RAK57725.1"/>
    </source>
</evidence>
<keyword evidence="3" id="KW-0732">Signal</keyword>
<evidence type="ECO:0000256" key="2">
    <source>
        <dbReference type="SAM" id="MobiDB-lite"/>
    </source>
</evidence>
<dbReference type="SMART" id="SM00014">
    <property type="entry name" value="acidPPc"/>
    <property type="match status" value="1"/>
</dbReference>
<dbReference type="GO" id="GO:0003993">
    <property type="term" value="F:acid phosphatase activity"/>
    <property type="evidence" value="ECO:0007669"/>
    <property type="project" value="UniProtKB-EC"/>
</dbReference>
<evidence type="ECO:0000256" key="3">
    <source>
        <dbReference type="SAM" id="SignalP"/>
    </source>
</evidence>
<keyword evidence="1" id="KW-0378">Hydrolase</keyword>
<feature type="region of interest" description="Disordered" evidence="2">
    <location>
        <begin position="30"/>
        <end position="49"/>
    </location>
</feature>
<feature type="domain" description="Phosphatidic acid phosphatase type 2/haloperoxidase" evidence="4">
    <location>
        <begin position="128"/>
        <end position="239"/>
    </location>
</feature>
<dbReference type="AlphaFoldDB" id="A0A328ATX5"/>
<feature type="compositionally biased region" description="Low complexity" evidence="2">
    <location>
        <begin position="30"/>
        <end position="40"/>
    </location>
</feature>
<reference evidence="6" key="1">
    <citation type="submission" date="2018-05" db="EMBL/GenBank/DDBJ databases">
        <authorList>
            <person name="Li X."/>
        </authorList>
    </citation>
    <scope>NUCLEOTIDE SEQUENCE [LARGE SCALE GENOMIC DNA]</scope>
    <source>
        <strain evidence="6">YIM 73061</strain>
    </source>
</reference>
<comment type="similarity">
    <text evidence="1">Belongs to the class A bacterial acid phosphatase family.</text>
</comment>
<dbReference type="SUPFAM" id="SSF48317">
    <property type="entry name" value="Acid phosphatase/Vanadium-dependent haloperoxidase"/>
    <property type="match status" value="1"/>
</dbReference>
<keyword evidence="6" id="KW-1185">Reference proteome</keyword>